<evidence type="ECO:0008006" key="3">
    <source>
        <dbReference type="Google" id="ProtNLM"/>
    </source>
</evidence>
<comment type="caution">
    <text evidence="1">The sequence shown here is derived from an EMBL/GenBank/DDBJ whole genome shotgun (WGS) entry which is preliminary data.</text>
</comment>
<gene>
    <name evidence="1" type="ORF">GCM10009827_016120</name>
</gene>
<evidence type="ECO:0000313" key="1">
    <source>
        <dbReference type="EMBL" id="GAA1503752.1"/>
    </source>
</evidence>
<sequence length="1138" mass="124730">MRNTRRRGPLTIDAVQRHVQGADDENQAPLDGDGFLDPGAVTGVVSVRELVGRSESFVLLAPGGAGKSAVLDDLRQLEDGVEIDLVGLRGAEIGREVNAAVALGRPIYLDSLDEALLVEPALVRLLSRAMSRPGTDGVRWRLGCRPSVWTSAFVGSVRNVEKLRLLPMTRDAARRLLGSLDVDEGFLNALGASGPSRLSASLLHFIAAARQWQQEGRLSSRRVDALESEVRRLLAEREDLREPLRTGADVRRRTAGRLAMFAAFGGVGRFALRAGEGQAVVAVSDLPTTPEPDRPDVTIERDVYAQVLGSALFDAAPRDAVAFRHQEYVDYLAAKYVVDRSPVRSQVAALLGLTDGVLPRSMVTVAAWMVALRPELADLVVPANAAALVESEVDLPPAVRTAVVDALLAEAREYDAPPQWSLDLSVVVHPELERQLADRLTVGFDRPIEAWWICRLALAGQILAAVPAMVTIALDGQLPSWARRPAIAVVADLGTELERSALLHHLNLDSGGDPDDELRAGLLDGLYPRHMTTAQLLPHITRPRAFNFAGAYQKFLWEFAARVPDADLPEVLVWALANLRAQISVESRRWMAEVSVRLVTRAVAASDDPTVLEPLVDLVVDLVGYTRGSPPWAQDTSQRRRLAIAAAARVAQNRWTVLLQLGLVTSDDVGWLTDAVSDDRTAGRDLLALCLQRLMTRPAPEDEQETDEQQVEDRPDPAALRAAIAAARQDLTAWTRIPIALVHGPRAALLFFCDLAARQGWSLLTAAEQREVLDLGLAYVTEHSPNPDLWLGKTSIGPDVVRDWSGVYLLTTLARHSPERLIILPLAAWARWAPAIANAWAHGDGTLLGDLVDLAPAETKADIRIAVLAALHGRGEWRRTPLHQYFARDLAPDLAVLLTQRRYSDDQNTDLLNFLVEHDRDIAVVAARSVATNDGSQLSRAANRHLARLDSGGTIDRLLDEPIAHDAFLEILEGLRLDTVDDVRLAALARLLLDRLPVADDYPDAEDWLDSPAHQGVRQRNSAVELLAVRGLAAELRMLAHGRPDDDRALIHWHLRRARQVAADNAQIRLSPAGLLDLLGRSDVRLIRNPDDLINVLKDHLDELQHEISRNNRFRDLWSRTARTSPARTTSPTGCGTV</sequence>
<reference evidence="1 2" key="1">
    <citation type="journal article" date="2019" name="Int. J. Syst. Evol. Microbiol.">
        <title>The Global Catalogue of Microorganisms (GCM) 10K type strain sequencing project: providing services to taxonomists for standard genome sequencing and annotation.</title>
        <authorList>
            <consortium name="The Broad Institute Genomics Platform"/>
            <consortium name="The Broad Institute Genome Sequencing Center for Infectious Disease"/>
            <person name="Wu L."/>
            <person name="Ma J."/>
        </authorList>
    </citation>
    <scope>NUCLEOTIDE SEQUENCE [LARGE SCALE GENOMIC DNA]</scope>
    <source>
        <strain evidence="1 2">JCM 15933</strain>
    </source>
</reference>
<protein>
    <recommendedName>
        <fullName evidence="3">ATP-binding protein</fullName>
    </recommendedName>
</protein>
<accession>A0ABN1ZTS6</accession>
<dbReference type="Proteomes" id="UP001501470">
    <property type="component" value="Unassembled WGS sequence"/>
</dbReference>
<name>A0ABN1ZTS6_9ACTN</name>
<evidence type="ECO:0000313" key="2">
    <source>
        <dbReference type="Proteomes" id="UP001501470"/>
    </source>
</evidence>
<dbReference type="EMBL" id="BAAAQD010000002">
    <property type="protein sequence ID" value="GAA1503752.1"/>
    <property type="molecule type" value="Genomic_DNA"/>
</dbReference>
<organism evidence="1 2">
    <name type="scientific">Dactylosporangium maewongense</name>
    <dbReference type="NCBI Taxonomy" id="634393"/>
    <lineage>
        <taxon>Bacteria</taxon>
        <taxon>Bacillati</taxon>
        <taxon>Actinomycetota</taxon>
        <taxon>Actinomycetes</taxon>
        <taxon>Micromonosporales</taxon>
        <taxon>Micromonosporaceae</taxon>
        <taxon>Dactylosporangium</taxon>
    </lineage>
</organism>
<keyword evidence="2" id="KW-1185">Reference proteome</keyword>
<proteinExistence type="predicted"/>